<keyword evidence="2" id="KW-0812">Transmembrane</keyword>
<sequence length="138" mass="15514">MKLNRIIEEKRKQVEKNRKREAAKNVVVGTAIGTALGAAAGLLFAPKSGKETRGDITNISKDVAENIKVHVNDQIENTKEWSEKVMTEVKENWDELKEKKDEIDESAEIIKEEINEGIANVGEILKESNEDILDELND</sequence>
<feature type="transmembrane region" description="Helical" evidence="2">
    <location>
        <begin position="21"/>
        <end position="45"/>
    </location>
</feature>
<keyword evidence="2" id="KW-0472">Membrane</keyword>
<dbReference type="InterPro" id="IPR052928">
    <property type="entry name" value="Desiccation-related_membrane"/>
</dbReference>
<proteinExistence type="predicted"/>
<reference evidence="3" key="1">
    <citation type="submission" date="2020-08" db="EMBL/GenBank/DDBJ databases">
        <title>Genome public.</title>
        <authorList>
            <person name="Liu C."/>
            <person name="Sun Q."/>
        </authorList>
    </citation>
    <scope>NUCLEOTIDE SEQUENCE</scope>
    <source>
        <strain evidence="3">BX21</strain>
    </source>
</reference>
<dbReference type="PANTHER" id="PTHR35792:SF2">
    <property type="entry name" value="GENERAL STRESS PROTEIN"/>
    <property type="match status" value="1"/>
</dbReference>
<accession>A0A926EYV1</accession>
<dbReference type="Gene3D" id="1.10.287.700">
    <property type="entry name" value="Helix hairpin bin"/>
    <property type="match status" value="1"/>
</dbReference>
<feature type="coiled-coil region" evidence="1">
    <location>
        <begin position="86"/>
        <end position="116"/>
    </location>
</feature>
<keyword evidence="4" id="KW-1185">Reference proteome</keyword>
<protein>
    <submittedName>
        <fullName evidence="3">YtxH domain-containing protein</fullName>
    </submittedName>
</protein>
<comment type="caution">
    <text evidence="3">The sequence shown here is derived from an EMBL/GenBank/DDBJ whole genome shotgun (WGS) entry which is preliminary data.</text>
</comment>
<dbReference type="RefSeq" id="WP_262430212.1">
    <property type="nucleotide sequence ID" value="NZ_JACRTG010000026.1"/>
</dbReference>
<organism evidence="3 4">
    <name type="scientific">Paratissierella segnis</name>
    <dbReference type="NCBI Taxonomy" id="2763679"/>
    <lineage>
        <taxon>Bacteria</taxon>
        <taxon>Bacillati</taxon>
        <taxon>Bacillota</taxon>
        <taxon>Tissierellia</taxon>
        <taxon>Tissierellales</taxon>
        <taxon>Tissierellaceae</taxon>
        <taxon>Paratissierella</taxon>
    </lineage>
</organism>
<dbReference type="Pfam" id="PF12732">
    <property type="entry name" value="YtxH"/>
    <property type="match status" value="1"/>
</dbReference>
<keyword evidence="2" id="KW-1133">Transmembrane helix</keyword>
<evidence type="ECO:0000313" key="4">
    <source>
        <dbReference type="Proteomes" id="UP000601171"/>
    </source>
</evidence>
<dbReference type="PANTHER" id="PTHR35792">
    <property type="entry name" value="GENERAL STRESS PROTEIN"/>
    <property type="match status" value="1"/>
</dbReference>
<dbReference type="Proteomes" id="UP000601171">
    <property type="component" value="Unassembled WGS sequence"/>
</dbReference>
<evidence type="ECO:0000256" key="1">
    <source>
        <dbReference type="SAM" id="Coils"/>
    </source>
</evidence>
<dbReference type="InterPro" id="IPR024623">
    <property type="entry name" value="YtxH"/>
</dbReference>
<evidence type="ECO:0000256" key="2">
    <source>
        <dbReference type="SAM" id="Phobius"/>
    </source>
</evidence>
<gene>
    <name evidence="3" type="ORF">H8707_11085</name>
</gene>
<name>A0A926EYV1_9FIRM</name>
<dbReference type="EMBL" id="JACRTG010000026">
    <property type="protein sequence ID" value="MBC8588760.1"/>
    <property type="molecule type" value="Genomic_DNA"/>
</dbReference>
<dbReference type="AlphaFoldDB" id="A0A926EYV1"/>
<keyword evidence="1" id="KW-0175">Coiled coil</keyword>
<evidence type="ECO:0000313" key="3">
    <source>
        <dbReference type="EMBL" id="MBC8588760.1"/>
    </source>
</evidence>